<reference evidence="1 2" key="1">
    <citation type="journal article" date="2024" name="G3 (Bethesda)">
        <title>Genome assembly of Hibiscus sabdariffa L. provides insights into metabolisms of medicinal natural products.</title>
        <authorList>
            <person name="Kim T."/>
        </authorList>
    </citation>
    <scope>NUCLEOTIDE SEQUENCE [LARGE SCALE GENOMIC DNA]</scope>
    <source>
        <strain evidence="1">TK-2024</strain>
        <tissue evidence="1">Old leaves</tissue>
    </source>
</reference>
<evidence type="ECO:0000313" key="1">
    <source>
        <dbReference type="EMBL" id="KAK8511336.1"/>
    </source>
</evidence>
<dbReference type="EMBL" id="JBBPBM010000079">
    <property type="protein sequence ID" value="KAK8511336.1"/>
    <property type="molecule type" value="Genomic_DNA"/>
</dbReference>
<name>A0ABR2BW35_9ROSI</name>
<protein>
    <submittedName>
        <fullName evidence="1">Uncharacterized protein</fullName>
    </submittedName>
</protein>
<sequence length="95" mass="11284">MMNERGAKKVIGSSNMKLQGEVNEIRAGGRDHLESKEMYTKVGEMLERIRAVRYVSSEGEVQELDEEEEKYWFRLCSPFQRWECSCQDYWLLLKN</sequence>
<accession>A0ABR2BW35</accession>
<comment type="caution">
    <text evidence="1">The sequence shown here is derived from an EMBL/GenBank/DDBJ whole genome shotgun (WGS) entry which is preliminary data.</text>
</comment>
<keyword evidence="2" id="KW-1185">Reference proteome</keyword>
<evidence type="ECO:0000313" key="2">
    <source>
        <dbReference type="Proteomes" id="UP001472677"/>
    </source>
</evidence>
<organism evidence="1 2">
    <name type="scientific">Hibiscus sabdariffa</name>
    <name type="common">roselle</name>
    <dbReference type="NCBI Taxonomy" id="183260"/>
    <lineage>
        <taxon>Eukaryota</taxon>
        <taxon>Viridiplantae</taxon>
        <taxon>Streptophyta</taxon>
        <taxon>Embryophyta</taxon>
        <taxon>Tracheophyta</taxon>
        <taxon>Spermatophyta</taxon>
        <taxon>Magnoliopsida</taxon>
        <taxon>eudicotyledons</taxon>
        <taxon>Gunneridae</taxon>
        <taxon>Pentapetalae</taxon>
        <taxon>rosids</taxon>
        <taxon>malvids</taxon>
        <taxon>Malvales</taxon>
        <taxon>Malvaceae</taxon>
        <taxon>Malvoideae</taxon>
        <taxon>Hibiscus</taxon>
    </lineage>
</organism>
<proteinExistence type="predicted"/>
<dbReference type="Proteomes" id="UP001472677">
    <property type="component" value="Unassembled WGS sequence"/>
</dbReference>
<gene>
    <name evidence="1" type="ORF">V6N12_033613</name>
</gene>